<dbReference type="Proteomes" id="UP000777482">
    <property type="component" value="Unassembled WGS sequence"/>
</dbReference>
<evidence type="ECO:0000256" key="1">
    <source>
        <dbReference type="ARBA" id="ARBA00004726"/>
    </source>
</evidence>
<comment type="caution">
    <text evidence="15">The sequence shown here is derived from an EMBL/GenBank/DDBJ whole genome shotgun (WGS) entry which is preliminary data.</text>
</comment>
<evidence type="ECO:0000256" key="7">
    <source>
        <dbReference type="ARBA" id="ARBA00022741"/>
    </source>
</evidence>
<evidence type="ECO:0000256" key="5">
    <source>
        <dbReference type="ARBA" id="ARBA00022679"/>
    </source>
</evidence>
<feature type="compositionally biased region" description="Polar residues" evidence="13">
    <location>
        <begin position="181"/>
        <end position="191"/>
    </location>
</feature>
<evidence type="ECO:0000313" key="16">
    <source>
        <dbReference type="Proteomes" id="UP000777482"/>
    </source>
</evidence>
<dbReference type="SUPFAM" id="SSF52402">
    <property type="entry name" value="Adenine nucleotide alpha hydrolases-like"/>
    <property type="match status" value="2"/>
</dbReference>
<organism evidence="15 16">
    <name type="scientific">Rhodotorula mucilaginosa</name>
    <name type="common">Yeast</name>
    <name type="synonym">Rhodotorula rubra</name>
    <dbReference type="NCBI Taxonomy" id="5537"/>
    <lineage>
        <taxon>Eukaryota</taxon>
        <taxon>Fungi</taxon>
        <taxon>Dikarya</taxon>
        <taxon>Basidiomycota</taxon>
        <taxon>Pucciniomycotina</taxon>
        <taxon>Microbotryomycetes</taxon>
        <taxon>Sporidiobolales</taxon>
        <taxon>Sporidiobolaceae</taxon>
        <taxon>Rhodotorula</taxon>
    </lineage>
</organism>
<evidence type="ECO:0000256" key="3">
    <source>
        <dbReference type="ARBA" id="ARBA00022630"/>
    </source>
</evidence>
<dbReference type="GO" id="GO:0003919">
    <property type="term" value="F:FMN adenylyltransferase activity"/>
    <property type="evidence" value="ECO:0007669"/>
    <property type="project" value="UniProtKB-EC"/>
</dbReference>
<sequence>MSTRPLDSAAALDPDRHFTLQDARNAYALADQPNHLGRQVKHALGVIETALDRYSLDQLALSFNGGKDCTVLVHLLAAAVLVRSSRTAPNGVDPREIDPPPASSTAARDLSTLPRILAVYVRCVSPFPQVEAFVTLCARWYHLELDAVEGGMKEALQTYLDRRRTLAAARSTVTRRRRSSDGTPEPTTNGKASGEETPGEGEEEEEQIKAIMVGTRRTDPHGATLTPFVPTDPSWPDFMRVHPILDWSYKDVWDFLRHPDLTLGAGQPAVKKNGAGAGAGAVVTEAAQGRRRTALEWCELYDYGYTSLGSTYNTFPNPLLRSTASGTLVDGGADTLPLGGDPNLAHAVGRSAKSPLSPDELASRAATNGGSDAAFARPSFEDPDLPIGSCPNSRAASPEV</sequence>
<feature type="region of interest" description="Disordered" evidence="13">
    <location>
        <begin position="170"/>
        <end position="206"/>
    </location>
</feature>
<evidence type="ECO:0000256" key="12">
    <source>
        <dbReference type="ARBA" id="ARBA00049494"/>
    </source>
</evidence>
<keyword evidence="6" id="KW-0548">Nucleotidyltransferase</keyword>
<feature type="compositionally biased region" description="Polar residues" evidence="13">
    <location>
        <begin position="390"/>
        <end position="400"/>
    </location>
</feature>
<dbReference type="Gene3D" id="3.40.50.620">
    <property type="entry name" value="HUPs"/>
    <property type="match status" value="1"/>
</dbReference>
<keyword evidence="8" id="KW-0274">FAD</keyword>
<evidence type="ECO:0000256" key="6">
    <source>
        <dbReference type="ARBA" id="ARBA00022695"/>
    </source>
</evidence>
<dbReference type="InterPro" id="IPR014729">
    <property type="entry name" value="Rossmann-like_a/b/a_fold"/>
</dbReference>
<dbReference type="GO" id="GO:0006747">
    <property type="term" value="P:FAD biosynthetic process"/>
    <property type="evidence" value="ECO:0007669"/>
    <property type="project" value="TreeGrafter"/>
</dbReference>
<evidence type="ECO:0000259" key="14">
    <source>
        <dbReference type="Pfam" id="PF01507"/>
    </source>
</evidence>
<reference evidence="15 16" key="1">
    <citation type="submission" date="2020-11" db="EMBL/GenBank/DDBJ databases">
        <title>Kefir isolates.</title>
        <authorList>
            <person name="Marcisauskas S."/>
            <person name="Kim Y."/>
            <person name="Blasche S."/>
        </authorList>
    </citation>
    <scope>NUCLEOTIDE SEQUENCE [LARGE SCALE GENOMIC DNA]</scope>
    <source>
        <strain evidence="15 16">KR</strain>
    </source>
</reference>
<evidence type="ECO:0000256" key="13">
    <source>
        <dbReference type="SAM" id="MobiDB-lite"/>
    </source>
</evidence>
<name>A0A9P6VUD1_RHOMI</name>
<dbReference type="CDD" id="cd23948">
    <property type="entry name" value="FAD_synthase"/>
    <property type="match status" value="1"/>
</dbReference>
<comment type="pathway">
    <text evidence="1">Cofactor biosynthesis; FAD biosynthesis; FAD from FMN: step 1/1.</text>
</comment>
<evidence type="ECO:0000256" key="11">
    <source>
        <dbReference type="ARBA" id="ARBA00031871"/>
    </source>
</evidence>
<keyword evidence="5" id="KW-0808">Transferase</keyword>
<gene>
    <name evidence="15" type="primary">FAD1</name>
    <name evidence="15" type="ORF">C6P46_001062</name>
</gene>
<evidence type="ECO:0000256" key="4">
    <source>
        <dbReference type="ARBA" id="ARBA00022643"/>
    </source>
</evidence>
<dbReference type="EC" id="2.7.7.2" evidence="2"/>
<keyword evidence="4" id="KW-0288">FMN</keyword>
<dbReference type="AlphaFoldDB" id="A0A9P6VUD1"/>
<dbReference type="Pfam" id="PF01507">
    <property type="entry name" value="PAPS_reduct"/>
    <property type="match status" value="1"/>
</dbReference>
<keyword evidence="9" id="KW-0067">ATP-binding</keyword>
<evidence type="ECO:0000313" key="15">
    <source>
        <dbReference type="EMBL" id="KAG0655302.1"/>
    </source>
</evidence>
<feature type="compositionally biased region" description="Acidic residues" evidence="13">
    <location>
        <begin position="197"/>
        <end position="206"/>
    </location>
</feature>
<dbReference type="EMBL" id="PUHQ01000124">
    <property type="protein sequence ID" value="KAG0655302.1"/>
    <property type="molecule type" value="Genomic_DNA"/>
</dbReference>
<dbReference type="OrthoDB" id="270728at2759"/>
<keyword evidence="3" id="KW-0285">Flavoprotein</keyword>
<accession>A0A9P6VUD1</accession>
<comment type="catalytic activity">
    <reaction evidence="12">
        <text>FMN + ATP + H(+) = FAD + diphosphate</text>
        <dbReference type="Rhea" id="RHEA:17237"/>
        <dbReference type="ChEBI" id="CHEBI:15378"/>
        <dbReference type="ChEBI" id="CHEBI:30616"/>
        <dbReference type="ChEBI" id="CHEBI:33019"/>
        <dbReference type="ChEBI" id="CHEBI:57692"/>
        <dbReference type="ChEBI" id="CHEBI:58210"/>
        <dbReference type="EC" id="2.7.7.2"/>
    </reaction>
</comment>
<protein>
    <recommendedName>
        <fullName evidence="2">FAD synthase</fullName>
        <ecNumber evidence="2">2.7.7.2</ecNumber>
    </recommendedName>
    <alternativeName>
        <fullName evidence="10">FAD pyrophosphorylase</fullName>
    </alternativeName>
    <alternativeName>
        <fullName evidence="11">FMN adenylyltransferase</fullName>
    </alternativeName>
</protein>
<feature type="domain" description="Phosphoadenosine phosphosulphate reductase" evidence="14">
    <location>
        <begin position="58"/>
        <end position="261"/>
    </location>
</feature>
<keyword evidence="16" id="KW-1185">Reference proteome</keyword>
<dbReference type="PANTHER" id="PTHR23293">
    <property type="entry name" value="FAD SYNTHETASE-RELATED FMN ADENYLYLTRANSFERASE"/>
    <property type="match status" value="1"/>
</dbReference>
<dbReference type="GO" id="GO:0005524">
    <property type="term" value="F:ATP binding"/>
    <property type="evidence" value="ECO:0007669"/>
    <property type="project" value="UniProtKB-KW"/>
</dbReference>
<keyword evidence="7" id="KW-0547">Nucleotide-binding</keyword>
<evidence type="ECO:0000256" key="8">
    <source>
        <dbReference type="ARBA" id="ARBA00022827"/>
    </source>
</evidence>
<evidence type="ECO:0000256" key="9">
    <source>
        <dbReference type="ARBA" id="ARBA00022840"/>
    </source>
</evidence>
<feature type="region of interest" description="Disordered" evidence="13">
    <location>
        <begin position="350"/>
        <end position="400"/>
    </location>
</feature>
<dbReference type="InterPro" id="IPR002500">
    <property type="entry name" value="PAPS_reduct_dom"/>
</dbReference>
<evidence type="ECO:0000256" key="2">
    <source>
        <dbReference type="ARBA" id="ARBA00012393"/>
    </source>
</evidence>
<dbReference type="PANTHER" id="PTHR23293:SF9">
    <property type="entry name" value="FAD SYNTHASE"/>
    <property type="match status" value="1"/>
</dbReference>
<evidence type="ECO:0000256" key="10">
    <source>
        <dbReference type="ARBA" id="ARBA00031145"/>
    </source>
</evidence>
<proteinExistence type="predicted"/>